<dbReference type="Proteomes" id="UP001597452">
    <property type="component" value="Unassembled WGS sequence"/>
</dbReference>
<name>A0ABW5Q956_9BACI</name>
<comment type="subcellular location">
    <subcellularLocation>
        <location evidence="1">Membrane</location>
        <topology evidence="1">Multi-pass membrane protein</topology>
    </subcellularLocation>
</comment>
<dbReference type="InterPro" id="IPR006043">
    <property type="entry name" value="NCS2"/>
</dbReference>
<feature type="transmembrane region" description="Helical" evidence="7">
    <location>
        <begin position="14"/>
        <end position="36"/>
    </location>
</feature>
<dbReference type="NCBIfam" id="NF037981">
    <property type="entry name" value="NCS2_1"/>
    <property type="match status" value="1"/>
</dbReference>
<dbReference type="EMBL" id="JBHUMZ010000017">
    <property type="protein sequence ID" value="MFD2638513.1"/>
    <property type="molecule type" value="Genomic_DNA"/>
</dbReference>
<evidence type="ECO:0000256" key="5">
    <source>
        <dbReference type="ARBA" id="ARBA00022989"/>
    </source>
</evidence>
<evidence type="ECO:0000313" key="9">
    <source>
        <dbReference type="Proteomes" id="UP001597452"/>
    </source>
</evidence>
<feature type="transmembrane region" description="Helical" evidence="7">
    <location>
        <begin position="375"/>
        <end position="392"/>
    </location>
</feature>
<dbReference type="PANTHER" id="PTHR42810">
    <property type="entry name" value="PURINE PERMEASE C1399.01C-RELATED"/>
    <property type="match status" value="1"/>
</dbReference>
<evidence type="ECO:0000313" key="8">
    <source>
        <dbReference type="EMBL" id="MFD2638513.1"/>
    </source>
</evidence>
<gene>
    <name evidence="8" type="ORF">ACFSW4_06540</name>
</gene>
<reference evidence="9" key="1">
    <citation type="journal article" date="2019" name="Int. J. Syst. Evol. Microbiol.">
        <title>The Global Catalogue of Microorganisms (GCM) 10K type strain sequencing project: providing services to taxonomists for standard genome sequencing and annotation.</title>
        <authorList>
            <consortium name="The Broad Institute Genomics Platform"/>
            <consortium name="The Broad Institute Genome Sequencing Center for Infectious Disease"/>
            <person name="Wu L."/>
            <person name="Ma J."/>
        </authorList>
    </citation>
    <scope>NUCLEOTIDE SEQUENCE [LARGE SCALE GENOMIC DNA]</scope>
    <source>
        <strain evidence="9">TISTR 1571</strain>
    </source>
</reference>
<evidence type="ECO:0000256" key="2">
    <source>
        <dbReference type="ARBA" id="ARBA00008821"/>
    </source>
</evidence>
<evidence type="ECO:0000256" key="3">
    <source>
        <dbReference type="ARBA" id="ARBA00022448"/>
    </source>
</evidence>
<feature type="transmembrane region" description="Helical" evidence="7">
    <location>
        <begin position="102"/>
        <end position="120"/>
    </location>
</feature>
<accession>A0ABW5Q956</accession>
<feature type="transmembrane region" description="Helical" evidence="7">
    <location>
        <begin position="281"/>
        <end position="307"/>
    </location>
</feature>
<keyword evidence="5 7" id="KW-1133">Transmembrane helix</keyword>
<organism evidence="8 9">
    <name type="scientific">Piscibacillus salipiscarius</name>
    <dbReference type="NCBI Taxonomy" id="299480"/>
    <lineage>
        <taxon>Bacteria</taxon>
        <taxon>Bacillati</taxon>
        <taxon>Bacillota</taxon>
        <taxon>Bacilli</taxon>
        <taxon>Bacillales</taxon>
        <taxon>Bacillaceae</taxon>
        <taxon>Piscibacillus</taxon>
    </lineage>
</organism>
<evidence type="ECO:0000256" key="1">
    <source>
        <dbReference type="ARBA" id="ARBA00004141"/>
    </source>
</evidence>
<comment type="caution">
    <text evidence="8">The sequence shown here is derived from an EMBL/GenBank/DDBJ whole genome shotgun (WGS) entry which is preliminary data.</text>
</comment>
<feature type="transmembrane region" description="Helical" evidence="7">
    <location>
        <begin position="346"/>
        <end position="363"/>
    </location>
</feature>
<keyword evidence="6 7" id="KW-0472">Membrane</keyword>
<feature type="transmembrane region" description="Helical" evidence="7">
    <location>
        <begin position="75"/>
        <end position="95"/>
    </location>
</feature>
<protein>
    <submittedName>
        <fullName evidence="8">Purine/pyrimidine permease</fullName>
    </submittedName>
</protein>
<evidence type="ECO:0000256" key="6">
    <source>
        <dbReference type="ARBA" id="ARBA00023136"/>
    </source>
</evidence>
<evidence type="ECO:0000256" key="7">
    <source>
        <dbReference type="SAM" id="Phobius"/>
    </source>
</evidence>
<feature type="transmembrane region" description="Helical" evidence="7">
    <location>
        <begin position="126"/>
        <end position="147"/>
    </location>
</feature>
<feature type="transmembrane region" description="Helical" evidence="7">
    <location>
        <begin position="192"/>
        <end position="209"/>
    </location>
</feature>
<proteinExistence type="inferred from homology"/>
<keyword evidence="4 7" id="KW-0812">Transmembrane</keyword>
<sequence>MNNKIESSDVMFSIIQWFIFLLANAVAIPIVIGSIFQMDTMAIMLLMQRTFFVIGIACFLQGWLGHKLPIVDGPAGLWVSTFAVFAASVGSTGAAGLEALRMLEMGMILTGVLLILFGVFKISGKVISYFTPLVTGVFLTLLTFQLSGTFLQGMFGLSDQVTTAQLDGFLIAMVTFIAVLVFSNFFNGWVKSYAVLLGIGLGWILFVMFKDSTTKLTTQNWLSMPEWFAWGTPQFDWSIVPVAVLTGLILLSNIVASLSAATEVIEGKSNFSVSQMNRGSFMLGVNHGISGIFSSVAVVPLASSAGFIQLTGEKRKSPFMWASMLLILVAFFPPIISFLAGIPSPVANAALLATFVQLMGLGLRNLFADGLDHRRLTIITISLLLGSGLMFIPSEAFAELPGTVRQVISNGMLVGTVLAVFLEQIWKNEDRNKQAST</sequence>
<dbReference type="PANTHER" id="PTHR42810:SF1">
    <property type="entry name" value="PURINE PERMEASE YWDJ-RELATED"/>
    <property type="match status" value="1"/>
</dbReference>
<dbReference type="Pfam" id="PF00860">
    <property type="entry name" value="Xan_ur_permease"/>
    <property type="match status" value="1"/>
</dbReference>
<evidence type="ECO:0000256" key="4">
    <source>
        <dbReference type="ARBA" id="ARBA00022692"/>
    </source>
</evidence>
<feature type="transmembrane region" description="Helical" evidence="7">
    <location>
        <begin position="43"/>
        <end position="63"/>
    </location>
</feature>
<feature type="transmembrane region" description="Helical" evidence="7">
    <location>
        <begin position="239"/>
        <end position="261"/>
    </location>
</feature>
<feature type="transmembrane region" description="Helical" evidence="7">
    <location>
        <begin position="168"/>
        <end position="186"/>
    </location>
</feature>
<keyword evidence="9" id="KW-1185">Reference proteome</keyword>
<keyword evidence="3" id="KW-0813">Transport</keyword>
<feature type="transmembrane region" description="Helical" evidence="7">
    <location>
        <begin position="319"/>
        <end position="340"/>
    </location>
</feature>
<comment type="similarity">
    <text evidence="2">Belongs to the nucleobase:cation symporter-2 (NCS2) (TC 2.A.40) family.</text>
</comment>
<feature type="transmembrane region" description="Helical" evidence="7">
    <location>
        <begin position="404"/>
        <end position="422"/>
    </location>
</feature>